<dbReference type="Pfam" id="PF26571">
    <property type="entry name" value="VldE"/>
    <property type="match status" value="1"/>
</dbReference>
<keyword evidence="2" id="KW-1133">Transmembrane helix</keyword>
<organism evidence="4 5">
    <name type="scientific">Brevibacterium paucivorans</name>
    <dbReference type="NCBI Taxonomy" id="170994"/>
    <lineage>
        <taxon>Bacteria</taxon>
        <taxon>Bacillati</taxon>
        <taxon>Actinomycetota</taxon>
        <taxon>Actinomycetes</taxon>
        <taxon>Micrococcales</taxon>
        <taxon>Brevibacteriaceae</taxon>
        <taxon>Brevibacterium</taxon>
    </lineage>
</organism>
<feature type="compositionally biased region" description="Low complexity" evidence="1">
    <location>
        <begin position="130"/>
        <end position="159"/>
    </location>
</feature>
<feature type="compositionally biased region" description="Basic and acidic residues" evidence="1">
    <location>
        <begin position="119"/>
        <end position="129"/>
    </location>
</feature>
<evidence type="ECO:0000313" key="4">
    <source>
        <dbReference type="EMBL" id="PMD05746.1"/>
    </source>
</evidence>
<gene>
    <name evidence="4" type="ORF">CJ199_07025</name>
</gene>
<feature type="region of interest" description="Disordered" evidence="1">
    <location>
        <begin position="1"/>
        <end position="41"/>
    </location>
</feature>
<evidence type="ECO:0000313" key="5">
    <source>
        <dbReference type="Proteomes" id="UP000235598"/>
    </source>
</evidence>
<comment type="caution">
    <text evidence="4">The sequence shown here is derived from an EMBL/GenBank/DDBJ whole genome shotgun (WGS) entry which is preliminary data.</text>
</comment>
<proteinExistence type="predicted"/>
<evidence type="ECO:0000256" key="1">
    <source>
        <dbReference type="SAM" id="MobiDB-lite"/>
    </source>
</evidence>
<keyword evidence="2" id="KW-0472">Membrane</keyword>
<dbReference type="OrthoDB" id="2989771at2"/>
<name>A0A2N6VNP8_9MICO</name>
<feature type="region of interest" description="Disordered" evidence="1">
    <location>
        <begin position="76"/>
        <end position="162"/>
    </location>
</feature>
<reference evidence="4 5" key="1">
    <citation type="submission" date="2017-09" db="EMBL/GenBank/DDBJ databases">
        <title>Bacterial strain isolated from the female urinary microbiota.</title>
        <authorList>
            <person name="Thomas-White K."/>
            <person name="Kumar N."/>
            <person name="Forster S."/>
            <person name="Putonti C."/>
            <person name="Lawley T."/>
            <person name="Wolfe A.J."/>
        </authorList>
    </citation>
    <scope>NUCLEOTIDE SEQUENCE [LARGE SCALE GENOMIC DNA]</scope>
    <source>
        <strain evidence="4 5">UMB1301</strain>
    </source>
</reference>
<feature type="transmembrane region" description="Helical" evidence="2">
    <location>
        <begin position="51"/>
        <end position="72"/>
    </location>
</feature>
<feature type="compositionally biased region" description="Basic residues" evidence="1">
    <location>
        <begin position="1"/>
        <end position="11"/>
    </location>
</feature>
<keyword evidence="2" id="KW-0812">Transmembrane</keyword>
<dbReference type="Proteomes" id="UP000235598">
    <property type="component" value="Unassembled WGS sequence"/>
</dbReference>
<dbReference type="EMBL" id="PNHK01000002">
    <property type="protein sequence ID" value="PMD05746.1"/>
    <property type="molecule type" value="Genomic_DNA"/>
</dbReference>
<dbReference type="RefSeq" id="WP_102238763.1">
    <property type="nucleotide sequence ID" value="NZ_PNHK01000002.1"/>
</dbReference>
<evidence type="ECO:0000256" key="2">
    <source>
        <dbReference type="SAM" id="Phobius"/>
    </source>
</evidence>
<evidence type="ECO:0000259" key="3">
    <source>
        <dbReference type="Pfam" id="PF26571"/>
    </source>
</evidence>
<dbReference type="InterPro" id="IPR058593">
    <property type="entry name" value="ARB_07466-like_C"/>
</dbReference>
<dbReference type="AlphaFoldDB" id="A0A2N6VNP8"/>
<protein>
    <submittedName>
        <fullName evidence="4">Ligand-binding protein SH3</fullName>
    </submittedName>
</protein>
<sequence length="276" mass="28601">MGKHSAPKKSKTSVSDFMSAVVGTKPRGRRAGDKATTATGVMRSVRRRPMLAAVVVPVAAGAALVTTATMVAGGNDNKDSQVVAESHAPENQDFTASEGISVDGKDQDMSAFASGLSKVEAKSAPEETKSASSSGSSGSAAGADSGDSVDPGSSDKPVSGAPCGVSASIESGLTPNAISAYRAVCANFPQVKSYGGRRNDPGSDHNTGQAVDAMIRGQVGDEITAFLIKNRKELNIKYVIWEQKIYAPYTGWKGRPMENRGGDTANHFDHVHISVN</sequence>
<feature type="domain" description="ARB-07466-like C-terminal" evidence="3">
    <location>
        <begin position="170"/>
        <end position="268"/>
    </location>
</feature>
<accession>A0A2N6VNP8</accession>